<dbReference type="EMBL" id="SNWD01000001">
    <property type="protein sequence ID" value="TDN86750.1"/>
    <property type="molecule type" value="Genomic_DNA"/>
</dbReference>
<reference evidence="1 2" key="1">
    <citation type="submission" date="2019-03" db="EMBL/GenBank/DDBJ databases">
        <title>Genomic Encyclopedia of Type Strains, Phase IV (KMG-IV): sequencing the most valuable type-strain genomes for metagenomic binning, comparative biology and taxonomic classification.</title>
        <authorList>
            <person name="Goeker M."/>
        </authorList>
    </citation>
    <scope>NUCLEOTIDE SEQUENCE [LARGE SCALE GENOMIC DNA]</scope>
    <source>
        <strain evidence="1 2">DSM 25059</strain>
    </source>
</reference>
<name>A0A4R6FZD2_9SPHN</name>
<dbReference type="Proteomes" id="UP000295493">
    <property type="component" value="Unassembled WGS sequence"/>
</dbReference>
<gene>
    <name evidence="1" type="ORF">EV664_101327</name>
</gene>
<keyword evidence="2" id="KW-1185">Reference proteome</keyword>
<dbReference type="AlphaFoldDB" id="A0A4R6FZD2"/>
<organism evidence="1 2">
    <name type="scientific">Stakelama pacifica</name>
    <dbReference type="NCBI Taxonomy" id="517720"/>
    <lineage>
        <taxon>Bacteria</taxon>
        <taxon>Pseudomonadati</taxon>
        <taxon>Pseudomonadota</taxon>
        <taxon>Alphaproteobacteria</taxon>
        <taxon>Sphingomonadales</taxon>
        <taxon>Sphingomonadaceae</taxon>
        <taxon>Stakelama</taxon>
    </lineage>
</organism>
<protein>
    <submittedName>
        <fullName evidence="1">Uncharacterized protein</fullName>
    </submittedName>
</protein>
<proteinExistence type="predicted"/>
<evidence type="ECO:0000313" key="2">
    <source>
        <dbReference type="Proteomes" id="UP000295493"/>
    </source>
</evidence>
<comment type="caution">
    <text evidence="1">The sequence shown here is derived from an EMBL/GenBank/DDBJ whole genome shotgun (WGS) entry which is preliminary data.</text>
</comment>
<evidence type="ECO:0000313" key="1">
    <source>
        <dbReference type="EMBL" id="TDN86750.1"/>
    </source>
</evidence>
<accession>A0A4R6FZD2</accession>
<sequence length="138" mass="15846">MSARFFILVDPSRDLVRIKLSGLYEVSDVEDFVRARNKAHEALRCRPNQHLTLSDVREMKIQSQQVVAAFRNLLGDPRHRSRKLAFLIRPSLTMRQLVRAIDQRDAQCFGEESDALRWLLASDLATTQDMRLVSGTGH</sequence>